<accession>A0A5Y4CGV7</accession>
<dbReference type="InterPro" id="IPR053734">
    <property type="entry name" value="Phage_Head-Tail_Connect_sf"/>
</dbReference>
<feature type="region of interest" description="Disordered" evidence="1">
    <location>
        <begin position="101"/>
        <end position="124"/>
    </location>
</feature>
<comment type="caution">
    <text evidence="2">The sequence shown here is derived from an EMBL/GenBank/DDBJ whole genome shotgun (WGS) entry which is preliminary data.</text>
</comment>
<evidence type="ECO:0000256" key="1">
    <source>
        <dbReference type="SAM" id="MobiDB-lite"/>
    </source>
</evidence>
<dbReference type="SUPFAM" id="SSF69279">
    <property type="entry name" value="Phage tail proteins"/>
    <property type="match status" value="1"/>
</dbReference>
<organism evidence="2">
    <name type="scientific">Salmonella enterica</name>
    <name type="common">Salmonella choleraesuis</name>
    <dbReference type="NCBI Taxonomy" id="28901"/>
    <lineage>
        <taxon>Bacteria</taxon>
        <taxon>Pseudomonadati</taxon>
        <taxon>Pseudomonadota</taxon>
        <taxon>Gammaproteobacteria</taxon>
        <taxon>Enterobacterales</taxon>
        <taxon>Enterobacteriaceae</taxon>
        <taxon>Salmonella</taxon>
    </lineage>
</organism>
<evidence type="ECO:0000313" key="2">
    <source>
        <dbReference type="EMBL" id="ECJ9901850.1"/>
    </source>
</evidence>
<reference evidence="2" key="1">
    <citation type="submission" date="2019-07" db="EMBL/GenBank/DDBJ databases">
        <authorList>
            <consortium name="PulseNet: The National Subtyping Network for Foodborne Disease Surveillance"/>
            <person name="Tarr C.L."/>
            <person name="Trees E."/>
            <person name="Katz L.S."/>
            <person name="Carleton-Romer H.A."/>
            <person name="Stroika S."/>
            <person name="Kucerova Z."/>
            <person name="Roache K.F."/>
            <person name="Sabol A.L."/>
            <person name="Besser J."/>
            <person name="Gerner-Smidt P."/>
        </authorList>
    </citation>
    <scope>NUCLEOTIDE SEQUENCE</scope>
    <source>
        <strain evidence="2">PNUSAS085449</strain>
    </source>
</reference>
<name>A0A5Y4CGV7_SALER</name>
<protein>
    <submittedName>
        <fullName evidence="2">Phage tail protein</fullName>
    </submittedName>
</protein>
<dbReference type="InterPro" id="IPR008018">
    <property type="entry name" value="Phage_tail_attach_FII"/>
</dbReference>
<proteinExistence type="predicted"/>
<dbReference type="Gene3D" id="2.40.10.180">
    <property type="entry name" value="Phage tail proteins"/>
    <property type="match status" value="1"/>
</dbReference>
<dbReference type="GO" id="GO:0019068">
    <property type="term" value="P:virion assembly"/>
    <property type="evidence" value="ECO:0007669"/>
    <property type="project" value="InterPro"/>
</dbReference>
<sequence length="124" mass="13097">MSQTDNLFDIAMSIADDTIISVMGTTATITSGVLAGTSLTGVFDDPESVSYAAGGVRIEGVSPSFFVKSSAVRQLKRADTLVIGGCGRFGGQNYWVDRMGPEESSGSRVIWLGTGDPPTDTRRR</sequence>
<dbReference type="EMBL" id="AAJAEW010000120">
    <property type="protein sequence ID" value="ECJ9901850.1"/>
    <property type="molecule type" value="Genomic_DNA"/>
</dbReference>
<gene>
    <name evidence="2" type="ORF">FQQ32_17445</name>
</gene>
<dbReference type="AlphaFoldDB" id="A0A5Y4CGV7"/>
<dbReference type="Pfam" id="PF05354">
    <property type="entry name" value="Phage_attach"/>
    <property type="match status" value="1"/>
</dbReference>